<organism evidence="2 3">
    <name type="scientific">Phycomyces blakesleeanus</name>
    <dbReference type="NCBI Taxonomy" id="4837"/>
    <lineage>
        <taxon>Eukaryota</taxon>
        <taxon>Fungi</taxon>
        <taxon>Fungi incertae sedis</taxon>
        <taxon>Mucoromycota</taxon>
        <taxon>Mucoromycotina</taxon>
        <taxon>Mucoromycetes</taxon>
        <taxon>Mucorales</taxon>
        <taxon>Phycomycetaceae</taxon>
        <taxon>Phycomyces</taxon>
    </lineage>
</organism>
<name>A0ABR3BHQ5_PHYBL</name>
<dbReference type="Proteomes" id="UP001448207">
    <property type="component" value="Unassembled WGS sequence"/>
</dbReference>
<gene>
    <name evidence="2" type="ORF">J3Q64DRAFT_1845121</name>
</gene>
<proteinExistence type="predicted"/>
<feature type="compositionally biased region" description="Gly residues" evidence="1">
    <location>
        <begin position="68"/>
        <end position="106"/>
    </location>
</feature>
<protein>
    <submittedName>
        <fullName evidence="2">Uncharacterized protein</fullName>
    </submittedName>
</protein>
<accession>A0ABR3BHQ5</accession>
<evidence type="ECO:0000313" key="2">
    <source>
        <dbReference type="EMBL" id="KAL0097892.1"/>
    </source>
</evidence>
<feature type="region of interest" description="Disordered" evidence="1">
    <location>
        <begin position="65"/>
        <end position="106"/>
    </location>
</feature>
<feature type="region of interest" description="Disordered" evidence="1">
    <location>
        <begin position="1"/>
        <end position="39"/>
    </location>
</feature>
<evidence type="ECO:0000256" key="1">
    <source>
        <dbReference type="SAM" id="MobiDB-lite"/>
    </source>
</evidence>
<reference evidence="2 3" key="1">
    <citation type="submission" date="2024-04" db="EMBL/GenBank/DDBJ databases">
        <title>Symmetric and asymmetric DNA N6-adenine methylation regulates different biological responses in Mucorales.</title>
        <authorList>
            <consortium name="Lawrence Berkeley National Laboratory"/>
            <person name="Lax C."/>
            <person name="Mondo S.J."/>
            <person name="Osorio-Concepcion M."/>
            <person name="Muszewska A."/>
            <person name="Corrochano-Luque M."/>
            <person name="Gutierrez G."/>
            <person name="Riley R."/>
            <person name="Lipzen A."/>
            <person name="Guo J."/>
            <person name="Hundley H."/>
            <person name="Amirebrahimi M."/>
            <person name="Ng V."/>
            <person name="Lorenzo-Gutierrez D."/>
            <person name="Binder U."/>
            <person name="Yang J."/>
            <person name="Song Y."/>
            <person name="Canovas D."/>
            <person name="Navarro E."/>
            <person name="Freitag M."/>
            <person name="Gabaldon T."/>
            <person name="Grigoriev I.V."/>
            <person name="Corrochano L.M."/>
            <person name="Nicolas F.E."/>
            <person name="Garre V."/>
        </authorList>
    </citation>
    <scope>NUCLEOTIDE SEQUENCE [LARGE SCALE GENOMIC DNA]</scope>
    <source>
        <strain evidence="2 3">L51</strain>
    </source>
</reference>
<sequence>MGNSSSTQKRTSKNRKAYKPYVYDPKRKKDIKRPKKTNKEIYEQYGKDLREIGIFTKFLPETISNLGDSGGSNGYDGGGGGGGYDGGGGSGSGGGCDGGGGGGGSC</sequence>
<evidence type="ECO:0000313" key="3">
    <source>
        <dbReference type="Proteomes" id="UP001448207"/>
    </source>
</evidence>
<dbReference type="EMBL" id="JBCLYO010000001">
    <property type="protein sequence ID" value="KAL0097892.1"/>
    <property type="molecule type" value="Genomic_DNA"/>
</dbReference>
<comment type="caution">
    <text evidence="2">The sequence shown here is derived from an EMBL/GenBank/DDBJ whole genome shotgun (WGS) entry which is preliminary data.</text>
</comment>
<feature type="compositionally biased region" description="Basic residues" evidence="1">
    <location>
        <begin position="26"/>
        <end position="36"/>
    </location>
</feature>
<keyword evidence="3" id="KW-1185">Reference proteome</keyword>